<dbReference type="GO" id="GO:0004519">
    <property type="term" value="F:endonuclease activity"/>
    <property type="evidence" value="ECO:0007669"/>
    <property type="project" value="UniProtKB-KW"/>
</dbReference>
<keyword evidence="2" id="KW-0540">Nuclease</keyword>
<keyword evidence="2" id="KW-0378">Hydrolase</keyword>
<organism evidence="2 3">
    <name type="scientific">Ammonifex thiophilus</name>
    <dbReference type="NCBI Taxonomy" id="444093"/>
    <lineage>
        <taxon>Bacteria</taxon>
        <taxon>Bacillati</taxon>
        <taxon>Bacillota</taxon>
        <taxon>Clostridia</taxon>
        <taxon>Thermoanaerobacterales</taxon>
        <taxon>Thermoanaerobacteraceae</taxon>
        <taxon>Ammonifex</taxon>
    </lineage>
</organism>
<reference evidence="2 3" key="1">
    <citation type="submission" date="2018-08" db="EMBL/GenBank/DDBJ databases">
        <title>Form III RuBisCO-mediated autotrophy in Thermodesulfobium bacteria.</title>
        <authorList>
            <person name="Toshchakov S.V."/>
            <person name="Kublanov I.V."/>
            <person name="Frolov E."/>
            <person name="Bonch-Osmolovskaya E.A."/>
            <person name="Tourova T.P."/>
            <person name="Chernych N.A."/>
            <person name="Lebedinsky A.V."/>
        </authorList>
    </citation>
    <scope>NUCLEOTIDE SEQUENCE [LARGE SCALE GENOMIC DNA]</scope>
    <source>
        <strain evidence="2 3">SR</strain>
    </source>
</reference>
<evidence type="ECO:0000313" key="2">
    <source>
        <dbReference type="EMBL" id="RDV83919.1"/>
    </source>
</evidence>
<proteinExistence type="predicted"/>
<feature type="domain" description="HNH nuclease" evidence="1">
    <location>
        <begin position="203"/>
        <end position="250"/>
    </location>
</feature>
<evidence type="ECO:0000259" key="1">
    <source>
        <dbReference type="SMART" id="SM00507"/>
    </source>
</evidence>
<dbReference type="Proteomes" id="UP000256329">
    <property type="component" value="Unassembled WGS sequence"/>
</dbReference>
<dbReference type="EMBL" id="QSLN01000003">
    <property type="protein sequence ID" value="RDV83919.1"/>
    <property type="molecule type" value="Genomic_DNA"/>
</dbReference>
<dbReference type="RefSeq" id="WP_115792138.1">
    <property type="nucleotide sequence ID" value="NZ_QSLN01000003.1"/>
</dbReference>
<dbReference type="AlphaFoldDB" id="A0A3D8P468"/>
<evidence type="ECO:0000313" key="3">
    <source>
        <dbReference type="Proteomes" id="UP000256329"/>
    </source>
</evidence>
<dbReference type="GO" id="GO:0008270">
    <property type="term" value="F:zinc ion binding"/>
    <property type="evidence" value="ECO:0007669"/>
    <property type="project" value="InterPro"/>
</dbReference>
<dbReference type="InterPro" id="IPR025938">
    <property type="entry name" value="RRXRR_dom"/>
</dbReference>
<dbReference type="Gene3D" id="1.10.30.50">
    <property type="match status" value="1"/>
</dbReference>
<name>A0A3D8P468_9THEO</name>
<sequence length="465" mass="53732">MVFTVDKNGRPGHPTRRYDMIRKLRKRGKARIVGGGASGKPPVVIFLDREFDYSRTVGRKLVVALDPGYRYIGFAVCEPRGRELIVYCRGVLHTRIPEIKGLMGERRAHRRFRRYIARYKKRRLSARKGRVLTKYKVPRDVRSRDRSNATLRHGVETHLNLYRKLLRFFPFPAHQVQFVMEDNVFDVRAMTWGKVYGADYQKSPRVPESERKCVLCGSREGLHRHHLVPRKRGGTEVRENKVCLCKGCHEDVHAGRVYLPVGGVKQWRELGTMNAVVGVLREVPWINFVPAPDAVLKRRELGLEKGHAEDALAAAAAFCGSAELRTSWERCFTLVKFRRHSRARVHAQRDRLYKINGVIVARNRRKKTDQKEASFADISPLPREWQRNLKVYPGTKVLNPFRRDTPSVGGDVWVHVPTGKRFVVTSVTSKEYLYSPQLKEIVGKPYVRPDLCRRVIRNEGIVVWE</sequence>
<protein>
    <submittedName>
        <fullName evidence="2">HNH endonuclease</fullName>
    </submittedName>
</protein>
<dbReference type="Pfam" id="PF14239">
    <property type="entry name" value="RRXRR"/>
    <property type="match status" value="1"/>
</dbReference>
<dbReference type="InterPro" id="IPR002711">
    <property type="entry name" value="HNH"/>
</dbReference>
<dbReference type="CDD" id="cd00085">
    <property type="entry name" value="HNHc"/>
    <property type="match status" value="1"/>
</dbReference>
<dbReference type="InterPro" id="IPR003615">
    <property type="entry name" value="HNH_nuc"/>
</dbReference>
<keyword evidence="2" id="KW-0255">Endonuclease</keyword>
<dbReference type="OrthoDB" id="9802640at2"/>
<gene>
    <name evidence="2" type="ORF">DXX99_03530</name>
</gene>
<dbReference type="GO" id="GO:0003676">
    <property type="term" value="F:nucleic acid binding"/>
    <property type="evidence" value="ECO:0007669"/>
    <property type="project" value="InterPro"/>
</dbReference>
<comment type="caution">
    <text evidence="2">The sequence shown here is derived from an EMBL/GenBank/DDBJ whole genome shotgun (WGS) entry which is preliminary data.</text>
</comment>
<accession>A0A3D8P468</accession>
<dbReference type="Pfam" id="PF01844">
    <property type="entry name" value="HNH"/>
    <property type="match status" value="1"/>
</dbReference>
<keyword evidence="3" id="KW-1185">Reference proteome</keyword>
<dbReference type="SMART" id="SM00507">
    <property type="entry name" value="HNHc"/>
    <property type="match status" value="1"/>
</dbReference>